<dbReference type="PIRSF" id="PIRSF003078">
    <property type="entry name" value="GidB"/>
    <property type="match status" value="1"/>
</dbReference>
<dbReference type="eggNOG" id="COG0357">
    <property type="taxonomic scope" value="Bacteria"/>
</dbReference>
<comment type="caution">
    <text evidence="6">Lacks conserved residue(s) required for the propagation of feature annotation.</text>
</comment>
<keyword evidence="4 6" id="KW-0808">Transferase</keyword>
<dbReference type="GO" id="GO:0070043">
    <property type="term" value="F:rRNA (guanine-N7-)-methyltransferase activity"/>
    <property type="evidence" value="ECO:0007669"/>
    <property type="project" value="UniProtKB-UniRule"/>
</dbReference>
<dbReference type="PANTHER" id="PTHR31760:SF0">
    <property type="entry name" value="S-ADENOSYL-L-METHIONINE-DEPENDENT METHYLTRANSFERASES SUPERFAMILY PROTEIN"/>
    <property type="match status" value="1"/>
</dbReference>
<dbReference type="AlphaFoldDB" id="U3U700"/>
<evidence type="ECO:0000313" key="7">
    <source>
        <dbReference type="EMBL" id="BAO00019.1"/>
    </source>
</evidence>
<dbReference type="GO" id="GO:0005829">
    <property type="term" value="C:cytosol"/>
    <property type="evidence" value="ECO:0007669"/>
    <property type="project" value="TreeGrafter"/>
</dbReference>
<evidence type="ECO:0000256" key="4">
    <source>
        <dbReference type="ARBA" id="ARBA00022679"/>
    </source>
</evidence>
<dbReference type="Gene3D" id="3.40.50.150">
    <property type="entry name" value="Vaccinia Virus protein VP39"/>
    <property type="match status" value="1"/>
</dbReference>
<keyword evidence="2 6" id="KW-0698">rRNA processing</keyword>
<keyword evidence="3 6" id="KW-0489">Methyltransferase</keyword>
<gene>
    <name evidence="7" type="primary">gidB</name>
    <name evidence="6" type="synonym">rsmG</name>
    <name evidence="7" type="ORF">HHS_00490</name>
</gene>
<dbReference type="OrthoDB" id="9808773at2"/>
<dbReference type="EC" id="2.1.1.170" evidence="6"/>
<evidence type="ECO:0000313" key="8">
    <source>
        <dbReference type="Proteomes" id="UP000016900"/>
    </source>
</evidence>
<protein>
    <recommendedName>
        <fullName evidence="6">Ribosomal RNA small subunit methyltransferase G</fullName>
        <ecNumber evidence="6">2.1.1.170</ecNumber>
    </recommendedName>
    <alternativeName>
        <fullName evidence="6">16S rRNA 7-methylguanosine methyltransferase</fullName>
        <shortName evidence="6">16S rRNA m7G methyltransferase</shortName>
    </alternativeName>
</protein>
<dbReference type="PATRIC" id="fig|1235990.3.peg.50"/>
<accession>U3U700</accession>
<dbReference type="InterPro" id="IPR003682">
    <property type="entry name" value="rRNA_ssu_MeTfrase_G"/>
</dbReference>
<reference evidence="7 8" key="1">
    <citation type="submission" date="2012-10" db="EMBL/GenBank/DDBJ databases">
        <title>Genome sequence of the symbiont of the pentatomidae stink bug Halyomorpha halys.</title>
        <authorList>
            <person name="Kobayashi H."/>
            <person name="Fujii-Muramatsu R."/>
            <person name="Takeishi K."/>
            <person name="Noda H."/>
        </authorList>
    </citation>
    <scope>NUCLEOTIDE SEQUENCE [LARGE SCALE GENOMIC DNA]</scope>
</reference>
<keyword evidence="8" id="KW-1185">Reference proteome</keyword>
<dbReference type="HAMAP" id="MF_00074">
    <property type="entry name" value="16SrRNA_methyltr_G"/>
    <property type="match status" value="1"/>
</dbReference>
<evidence type="ECO:0000256" key="5">
    <source>
        <dbReference type="ARBA" id="ARBA00022691"/>
    </source>
</evidence>
<dbReference type="Proteomes" id="UP000016900">
    <property type="component" value="Chromosome"/>
</dbReference>
<dbReference type="Pfam" id="PF02527">
    <property type="entry name" value="GidB"/>
    <property type="match status" value="1"/>
</dbReference>
<dbReference type="InterPro" id="IPR029063">
    <property type="entry name" value="SAM-dependent_MTases_sf"/>
</dbReference>
<name>U3U700_9GAMM</name>
<dbReference type="STRING" id="1235990.BMSBPS_0514"/>
<proteinExistence type="inferred from homology"/>
<feature type="binding site" evidence="6">
    <location>
        <position position="78"/>
    </location>
    <ligand>
        <name>S-adenosyl-L-methionine</name>
        <dbReference type="ChEBI" id="CHEBI:59789"/>
    </ligand>
</feature>
<keyword evidence="1 6" id="KW-0963">Cytoplasm</keyword>
<feature type="binding site" evidence="6">
    <location>
        <position position="139"/>
    </location>
    <ligand>
        <name>S-adenosyl-L-methionine</name>
        <dbReference type="ChEBI" id="CHEBI:59789"/>
    </ligand>
</feature>
<organism evidence="7 8">
    <name type="scientific">Candidatus Pantoea carbekii</name>
    <dbReference type="NCBI Taxonomy" id="1235990"/>
    <lineage>
        <taxon>Bacteria</taxon>
        <taxon>Pseudomonadati</taxon>
        <taxon>Pseudomonadota</taxon>
        <taxon>Gammaproteobacteria</taxon>
        <taxon>Enterobacterales</taxon>
        <taxon>Erwiniaceae</taxon>
        <taxon>Pantoea</taxon>
    </lineage>
</organism>
<comment type="subcellular location">
    <subcellularLocation>
        <location evidence="6">Cytoplasm</location>
    </subcellularLocation>
</comment>
<comment type="catalytic activity">
    <reaction evidence="6">
        <text>guanosine(527) in 16S rRNA + S-adenosyl-L-methionine = N(7)-methylguanosine(527) in 16S rRNA + S-adenosyl-L-homocysteine</text>
        <dbReference type="Rhea" id="RHEA:42732"/>
        <dbReference type="Rhea" id="RHEA-COMP:10209"/>
        <dbReference type="Rhea" id="RHEA-COMP:10210"/>
        <dbReference type="ChEBI" id="CHEBI:57856"/>
        <dbReference type="ChEBI" id="CHEBI:59789"/>
        <dbReference type="ChEBI" id="CHEBI:74269"/>
        <dbReference type="ChEBI" id="CHEBI:74480"/>
        <dbReference type="EC" id="2.1.1.170"/>
    </reaction>
</comment>
<dbReference type="EMBL" id="AP012554">
    <property type="protein sequence ID" value="BAO00019.1"/>
    <property type="molecule type" value="Genomic_DNA"/>
</dbReference>
<feature type="binding site" evidence="6">
    <location>
        <begin position="124"/>
        <end position="125"/>
    </location>
    <ligand>
        <name>S-adenosyl-L-methionine</name>
        <dbReference type="ChEBI" id="CHEBI:59789"/>
    </ligand>
</feature>
<feature type="binding site" evidence="6">
    <location>
        <position position="73"/>
    </location>
    <ligand>
        <name>S-adenosyl-L-methionine</name>
        <dbReference type="ChEBI" id="CHEBI:59789"/>
    </ligand>
</feature>
<comment type="similarity">
    <text evidence="6">Belongs to the methyltransferase superfamily. RNA methyltransferase RsmG family.</text>
</comment>
<dbReference type="KEGG" id="hhs:HHS_00490"/>
<sequence>MLNTLSALLKTINIFISDRQKQQLITYIELLCKWNKLYNFTSVRDPQQILVRHILDSIVVKPYLKGNFFIDVGTGPGLPGIPLAIVHPQANFTLLDSRAKKVRFLYQVEYELALNNINIINNRVEKFFTQLSFDGIISRAFAPLENMIKLCHHLLSDHGRFYALKGICTYNLFAKFSGAFVIEQIHPLQVPELNAERHLIIIKRSNEIK</sequence>
<dbReference type="PANTHER" id="PTHR31760">
    <property type="entry name" value="S-ADENOSYL-L-METHIONINE-DEPENDENT METHYLTRANSFERASES SUPERFAMILY PROTEIN"/>
    <property type="match status" value="1"/>
</dbReference>
<dbReference type="SUPFAM" id="SSF53335">
    <property type="entry name" value="S-adenosyl-L-methionine-dependent methyltransferases"/>
    <property type="match status" value="1"/>
</dbReference>
<evidence type="ECO:0000256" key="3">
    <source>
        <dbReference type="ARBA" id="ARBA00022603"/>
    </source>
</evidence>
<dbReference type="NCBIfam" id="TIGR00138">
    <property type="entry name" value="rsmG_gidB"/>
    <property type="match status" value="1"/>
</dbReference>
<comment type="function">
    <text evidence="6">Specifically methylates the N7 position of guanine in position 527 of 16S rRNA.</text>
</comment>
<evidence type="ECO:0000256" key="2">
    <source>
        <dbReference type="ARBA" id="ARBA00022552"/>
    </source>
</evidence>
<evidence type="ECO:0000256" key="1">
    <source>
        <dbReference type="ARBA" id="ARBA00022490"/>
    </source>
</evidence>
<keyword evidence="5 6" id="KW-0949">S-adenosyl-L-methionine</keyword>
<evidence type="ECO:0000256" key="6">
    <source>
        <dbReference type="HAMAP-Rule" id="MF_00074"/>
    </source>
</evidence>